<feature type="domain" description="A-factor biosynthesis hotdog" evidence="2">
    <location>
        <begin position="47"/>
        <end position="182"/>
    </location>
</feature>
<dbReference type="GO" id="GO:0016740">
    <property type="term" value="F:transferase activity"/>
    <property type="evidence" value="ECO:0007669"/>
    <property type="project" value="InterPro"/>
</dbReference>
<dbReference type="InterPro" id="IPR005509">
    <property type="entry name" value="AfsA_hotdog_dom"/>
</dbReference>
<dbReference type="Proteomes" id="UP000694501">
    <property type="component" value="Unassembled WGS sequence"/>
</dbReference>
<dbReference type="AlphaFoldDB" id="A0A949JDC3"/>
<evidence type="ECO:0000256" key="1">
    <source>
        <dbReference type="SAM" id="MobiDB-lite"/>
    </source>
</evidence>
<proteinExistence type="predicted"/>
<accession>A0A949JDC3</accession>
<dbReference type="Pfam" id="PF03756">
    <property type="entry name" value="AfsA"/>
    <property type="match status" value="2"/>
</dbReference>
<evidence type="ECO:0000313" key="3">
    <source>
        <dbReference type="EMBL" id="MBU7597821.1"/>
    </source>
</evidence>
<gene>
    <name evidence="3" type="ORF">JGS22_009375</name>
</gene>
<organism evidence="3 4">
    <name type="scientific">Streptomyces tardus</name>
    <dbReference type="NCBI Taxonomy" id="2780544"/>
    <lineage>
        <taxon>Bacteria</taxon>
        <taxon>Bacillati</taxon>
        <taxon>Actinomycetota</taxon>
        <taxon>Actinomycetes</taxon>
        <taxon>Kitasatosporales</taxon>
        <taxon>Streptomycetaceae</taxon>
        <taxon>Streptomyces</taxon>
    </lineage>
</organism>
<protein>
    <recommendedName>
        <fullName evidence="2">A-factor biosynthesis hotdog domain-containing protein</fullName>
    </recommendedName>
</protein>
<keyword evidence="4" id="KW-1185">Reference proteome</keyword>
<sequence length="341" mass="36590">MTLTAPTQFAVPAQPAALAPTTAPHRTESGATPVRAPGFSATAPRELVHRAAISEVFVTDWESRGDDTYELAAQWPRCHSFFTPPSSSHHMPSLVAETIRQSVFVLAHAEYGIPFGHAFVMSELSYRTSRDGIRVGSSPTDVQLQASCTEFTHKGRRVAGFRTEVTLLRDGRPFAAGSASFTAVAPAVYRRLRGAQHRAAGQGPLLPAPVCPEYVGRSSALDVVLAPTGRRDVWHVRADTSHPTMFDHPVDHVPGMVLLEAACQAAAAASHPGSFHALRVHAAFARYAEYDSPCVLTADHRPETGFATVTGTQAGRLVFTATLGNDTALDSYAAPDPHRRP</sequence>
<name>A0A949JDC3_9ACTN</name>
<evidence type="ECO:0000259" key="2">
    <source>
        <dbReference type="Pfam" id="PF03756"/>
    </source>
</evidence>
<dbReference type="InterPro" id="IPR047757">
    <property type="entry name" value="AfsA-like"/>
</dbReference>
<feature type="non-terminal residue" evidence="3">
    <location>
        <position position="341"/>
    </location>
</feature>
<evidence type="ECO:0000313" key="4">
    <source>
        <dbReference type="Proteomes" id="UP000694501"/>
    </source>
</evidence>
<feature type="domain" description="A-factor biosynthesis hotdog" evidence="2">
    <location>
        <begin position="214"/>
        <end position="306"/>
    </location>
</feature>
<comment type="caution">
    <text evidence="3">The sequence shown here is derived from an EMBL/GenBank/DDBJ whole genome shotgun (WGS) entry which is preliminary data.</text>
</comment>
<dbReference type="NCBIfam" id="NF041195">
    <property type="entry name" value="ScbA_BarX_GamBu"/>
    <property type="match status" value="1"/>
</dbReference>
<dbReference type="RefSeq" id="WP_216814912.1">
    <property type="nucleotide sequence ID" value="NZ_JAELVF020000001.1"/>
</dbReference>
<dbReference type="EMBL" id="JAELVF020000001">
    <property type="protein sequence ID" value="MBU7597821.1"/>
    <property type="molecule type" value="Genomic_DNA"/>
</dbReference>
<feature type="region of interest" description="Disordered" evidence="1">
    <location>
        <begin position="12"/>
        <end position="37"/>
    </location>
</feature>
<reference evidence="3" key="1">
    <citation type="submission" date="2021-06" db="EMBL/GenBank/DDBJ databases">
        <title>Sequencing of actinobacteria type strains.</title>
        <authorList>
            <person name="Nguyen G.-S."/>
            <person name="Wentzel A."/>
        </authorList>
    </citation>
    <scope>NUCLEOTIDE SEQUENCE</scope>
    <source>
        <strain evidence="3">P38-E01</strain>
    </source>
</reference>
<feature type="compositionally biased region" description="Low complexity" evidence="1">
    <location>
        <begin position="12"/>
        <end position="24"/>
    </location>
</feature>